<dbReference type="AlphaFoldDB" id="A0A060R850"/>
<dbReference type="EMBL" id="HG934468">
    <property type="protein sequence ID" value="CDN31537.1"/>
    <property type="molecule type" value="Genomic_DNA"/>
</dbReference>
<evidence type="ECO:0000313" key="3">
    <source>
        <dbReference type="Proteomes" id="UP000027616"/>
    </source>
</evidence>
<evidence type="ECO:0000313" key="2">
    <source>
        <dbReference type="EMBL" id="CDN31537.1"/>
    </source>
</evidence>
<evidence type="ECO:0000256" key="1">
    <source>
        <dbReference type="SAM" id="Phobius"/>
    </source>
</evidence>
<keyword evidence="1" id="KW-1133">Transmembrane helix</keyword>
<feature type="transmembrane region" description="Helical" evidence="1">
    <location>
        <begin position="60"/>
        <end position="79"/>
    </location>
</feature>
<protein>
    <submittedName>
        <fullName evidence="2">Uncharacterized protein</fullName>
    </submittedName>
</protein>
<dbReference type="OrthoDB" id="1001351at2"/>
<accession>A0A060R850</accession>
<feature type="transmembrane region" description="Helical" evidence="1">
    <location>
        <begin position="18"/>
        <end position="40"/>
    </location>
</feature>
<keyword evidence="1" id="KW-0472">Membrane</keyword>
<proteinExistence type="predicted"/>
<dbReference type="HOGENOM" id="CLU_1633534_0_0_10"/>
<gene>
    <name evidence="2" type="ORF">BN938_1450</name>
</gene>
<sequence>MVVLENFDKYKKENMNRYFIRVAKAIVQYAVLFTVFFSFMNVIGYSKSSIADVVTSERGYLMLIVVGIFSFIYPFMSFAKKTLLFDAQKRVEDVERVMGMCGYKAESREGGVMKFRASTTSKKVLLMWEDEITITTVDGISVMQGPRKEIVKIYFRFGTFVG</sequence>
<keyword evidence="3" id="KW-1185">Reference proteome</keyword>
<dbReference type="STRING" id="1433126.BN938_1450"/>
<name>A0A060R850_9BACT</name>
<dbReference type="eggNOG" id="ENOG502ZZE6">
    <property type="taxonomic scope" value="Bacteria"/>
</dbReference>
<reference evidence="2 3" key="1">
    <citation type="journal article" date="2015" name="Genome Announc.">
        <title>Complete Genome Sequence of the Novel Leech Symbiont Mucinivorans hirudinis M3T.</title>
        <authorList>
            <person name="Nelson M.C."/>
            <person name="Bomar L."/>
            <person name="Graf J."/>
        </authorList>
    </citation>
    <scope>NUCLEOTIDE SEQUENCE [LARGE SCALE GENOMIC DNA]</scope>
    <source>
        <strain evidence="3">M3</strain>
    </source>
</reference>
<keyword evidence="1" id="KW-0812">Transmembrane</keyword>
<dbReference type="Proteomes" id="UP000027616">
    <property type="component" value="Chromosome I"/>
</dbReference>
<organism evidence="2 3">
    <name type="scientific">Mucinivorans hirudinis</name>
    <dbReference type="NCBI Taxonomy" id="1433126"/>
    <lineage>
        <taxon>Bacteria</taxon>
        <taxon>Pseudomonadati</taxon>
        <taxon>Bacteroidota</taxon>
        <taxon>Bacteroidia</taxon>
        <taxon>Bacteroidales</taxon>
        <taxon>Rikenellaceae</taxon>
        <taxon>Mucinivorans</taxon>
    </lineage>
</organism>
<dbReference type="KEGG" id="rbc:BN938_1450"/>